<feature type="compositionally biased region" description="Basic residues" evidence="1">
    <location>
        <begin position="16"/>
        <end position="26"/>
    </location>
</feature>
<accession>A0A5S6QYH6</accession>
<dbReference type="WBParaSite" id="TMUE_3000012188.1">
    <property type="protein sequence ID" value="TMUE_3000012188.1"/>
    <property type="gene ID" value="WBGene00295110"/>
</dbReference>
<evidence type="ECO:0000256" key="1">
    <source>
        <dbReference type="SAM" id="MobiDB-lite"/>
    </source>
</evidence>
<feature type="region of interest" description="Disordered" evidence="1">
    <location>
        <begin position="9"/>
        <end position="36"/>
    </location>
</feature>
<proteinExistence type="predicted"/>
<protein>
    <submittedName>
        <fullName evidence="3">Uncharacterized protein</fullName>
    </submittedName>
</protein>
<feature type="compositionally biased region" description="Basic and acidic residues" evidence="1">
    <location>
        <begin position="82"/>
        <end position="91"/>
    </location>
</feature>
<name>A0A5S6QYH6_TRIMR</name>
<evidence type="ECO:0000313" key="2">
    <source>
        <dbReference type="Proteomes" id="UP000046395"/>
    </source>
</evidence>
<reference evidence="3" key="1">
    <citation type="submission" date="2019-12" db="UniProtKB">
        <authorList>
            <consortium name="WormBaseParasite"/>
        </authorList>
    </citation>
    <scope>IDENTIFICATION</scope>
</reference>
<dbReference type="AlphaFoldDB" id="A0A5S6QYH6"/>
<sequence>MPLFGCDAFGNGGTRSAKRHPGKKVRLPTGARQGSLDDKWQQFERCKWGTQLERRYLNRRGGLLPGDRKGTVTRGRAKKEARRLPTMDEGSRTSNGQMTYRTDDGAIHLLRKCSIIASGRRKWVKERRDN</sequence>
<keyword evidence="2" id="KW-1185">Reference proteome</keyword>
<evidence type="ECO:0000313" key="3">
    <source>
        <dbReference type="WBParaSite" id="TMUE_3000012188.1"/>
    </source>
</evidence>
<organism evidence="2 3">
    <name type="scientific">Trichuris muris</name>
    <name type="common">Mouse whipworm</name>
    <dbReference type="NCBI Taxonomy" id="70415"/>
    <lineage>
        <taxon>Eukaryota</taxon>
        <taxon>Metazoa</taxon>
        <taxon>Ecdysozoa</taxon>
        <taxon>Nematoda</taxon>
        <taxon>Enoplea</taxon>
        <taxon>Dorylaimia</taxon>
        <taxon>Trichinellida</taxon>
        <taxon>Trichuridae</taxon>
        <taxon>Trichuris</taxon>
    </lineage>
</organism>
<dbReference type="Proteomes" id="UP000046395">
    <property type="component" value="Unassembled WGS sequence"/>
</dbReference>
<feature type="region of interest" description="Disordered" evidence="1">
    <location>
        <begin position="60"/>
        <end position="103"/>
    </location>
</feature>